<feature type="compositionally biased region" description="Basic and acidic residues" evidence="1">
    <location>
        <begin position="1"/>
        <end position="50"/>
    </location>
</feature>
<sequence>MKKKDVDVKKLQKSEDVKKEAAKEEAKRLREEEKRRREELRQLQKSENLKNWRQLKKQNASSCPRETVKACSLPQGWRSNSSRSP</sequence>
<dbReference type="Proteomes" id="UP000595437">
    <property type="component" value="Chromosome 4"/>
</dbReference>
<reference evidence="3" key="1">
    <citation type="submission" date="2021-01" db="EMBL/GenBank/DDBJ databases">
        <title>Caligus Genome Assembly.</title>
        <authorList>
            <person name="Gallardo-Escarate C."/>
        </authorList>
    </citation>
    <scope>NUCLEOTIDE SEQUENCE [LARGE SCALE GENOMIC DNA]</scope>
</reference>
<organism evidence="2 3">
    <name type="scientific">Caligus rogercresseyi</name>
    <name type="common">Sea louse</name>
    <dbReference type="NCBI Taxonomy" id="217165"/>
    <lineage>
        <taxon>Eukaryota</taxon>
        <taxon>Metazoa</taxon>
        <taxon>Ecdysozoa</taxon>
        <taxon>Arthropoda</taxon>
        <taxon>Crustacea</taxon>
        <taxon>Multicrustacea</taxon>
        <taxon>Hexanauplia</taxon>
        <taxon>Copepoda</taxon>
        <taxon>Siphonostomatoida</taxon>
        <taxon>Caligidae</taxon>
        <taxon>Caligus</taxon>
    </lineage>
</organism>
<keyword evidence="3" id="KW-1185">Reference proteome</keyword>
<gene>
    <name evidence="2" type="ORF">FKW44_007254</name>
</gene>
<evidence type="ECO:0000313" key="3">
    <source>
        <dbReference type="Proteomes" id="UP000595437"/>
    </source>
</evidence>
<name>A0A7T8QTF8_CALRO</name>
<dbReference type="AlphaFoldDB" id="A0A7T8QTF8"/>
<feature type="region of interest" description="Disordered" evidence="1">
    <location>
        <begin position="1"/>
        <end position="85"/>
    </location>
</feature>
<proteinExistence type="predicted"/>
<evidence type="ECO:0000313" key="2">
    <source>
        <dbReference type="EMBL" id="QQP54423.1"/>
    </source>
</evidence>
<dbReference type="EMBL" id="CP045893">
    <property type="protein sequence ID" value="QQP54423.1"/>
    <property type="molecule type" value="Genomic_DNA"/>
</dbReference>
<evidence type="ECO:0000256" key="1">
    <source>
        <dbReference type="SAM" id="MobiDB-lite"/>
    </source>
</evidence>
<accession>A0A7T8QTF8</accession>
<protein>
    <submittedName>
        <fullName evidence="2">Uncharacterized protein</fullName>
    </submittedName>
</protein>